<name>A0A538TJK5_UNCEI</name>
<organism evidence="9 10">
    <name type="scientific">Eiseniibacteriota bacterium</name>
    <dbReference type="NCBI Taxonomy" id="2212470"/>
    <lineage>
        <taxon>Bacteria</taxon>
        <taxon>Candidatus Eiseniibacteriota</taxon>
    </lineage>
</organism>
<feature type="transmembrane region" description="Helical" evidence="8">
    <location>
        <begin position="448"/>
        <end position="468"/>
    </location>
</feature>
<dbReference type="Proteomes" id="UP000317691">
    <property type="component" value="Unassembled WGS sequence"/>
</dbReference>
<dbReference type="EMBL" id="VBOZ01000029">
    <property type="protein sequence ID" value="TMQ63799.1"/>
    <property type="molecule type" value="Genomic_DNA"/>
</dbReference>
<dbReference type="InterPro" id="IPR018584">
    <property type="entry name" value="GT87"/>
</dbReference>
<dbReference type="GO" id="GO:0005886">
    <property type="term" value="C:plasma membrane"/>
    <property type="evidence" value="ECO:0007669"/>
    <property type="project" value="UniProtKB-SubCell"/>
</dbReference>
<feature type="transmembrane region" description="Helical" evidence="8">
    <location>
        <begin position="173"/>
        <end position="191"/>
    </location>
</feature>
<evidence type="ECO:0000256" key="1">
    <source>
        <dbReference type="ARBA" id="ARBA00004651"/>
    </source>
</evidence>
<keyword evidence="2" id="KW-1003">Cell membrane</keyword>
<dbReference type="GO" id="GO:0016758">
    <property type="term" value="F:hexosyltransferase activity"/>
    <property type="evidence" value="ECO:0007669"/>
    <property type="project" value="InterPro"/>
</dbReference>
<evidence type="ECO:0000313" key="10">
    <source>
        <dbReference type="Proteomes" id="UP000317691"/>
    </source>
</evidence>
<accession>A0A538TJK5</accession>
<comment type="similarity">
    <text evidence="7">Belongs to the glycosyltransferase 87 family.</text>
</comment>
<evidence type="ECO:0000256" key="6">
    <source>
        <dbReference type="ARBA" id="ARBA00023136"/>
    </source>
</evidence>
<feature type="transmembrane region" description="Helical" evidence="8">
    <location>
        <begin position="251"/>
        <end position="270"/>
    </location>
</feature>
<evidence type="ECO:0000256" key="2">
    <source>
        <dbReference type="ARBA" id="ARBA00022475"/>
    </source>
</evidence>
<evidence type="ECO:0000313" key="9">
    <source>
        <dbReference type="EMBL" id="TMQ63799.1"/>
    </source>
</evidence>
<evidence type="ECO:0000256" key="3">
    <source>
        <dbReference type="ARBA" id="ARBA00022679"/>
    </source>
</evidence>
<evidence type="ECO:0000256" key="5">
    <source>
        <dbReference type="ARBA" id="ARBA00022989"/>
    </source>
</evidence>
<feature type="transmembrane region" description="Helical" evidence="8">
    <location>
        <begin position="276"/>
        <end position="304"/>
    </location>
</feature>
<dbReference type="AlphaFoldDB" id="A0A538TJK5"/>
<sequence length="481" mass="51379">MLFGLACGIFAFTIAAGAVGSLAAAFVIAVIVAALVGWAWRARPLVPIDEAASPRGLKIVALVATVAALVQLARLAVFMVDPTKPGYSQVPASDWEVRHSCLSAYFVAARAADHVPNIYADSLYTSPDDDPTTIRKARMIGPFKIDVYEYPPPFLLLPRALRTVFPDFLRFRMMWFGLNSAVILLAMLVLARGLGPAAGTRALLLSPLMWAAAPTLSVLQKGNAQALVIAISILAMALFERRRWGMGGALLAYATVSKLYPGLLVVYLIARREWRAVAWTAGMSVALAAVTVIDIGSAPFVAFLDHLPGLVGGEAFPAFRNPMAVAINYSIPGLVFKLKLFGAPGMTFAAAKVVGWIYTLILLAVIVAIGRRPVAARQKPLVWLGIIILATLRSPFLPQGYAGFPALVLLVLLGAMSALTPKTLAAVLLTWLALNIAWPMDWPMDPRLLALLSTIPQVVTIALAIVALRRSGREAAIAATT</sequence>
<feature type="transmembrane region" description="Helical" evidence="8">
    <location>
        <begin position="325"/>
        <end position="343"/>
    </location>
</feature>
<gene>
    <name evidence="9" type="ORF">E6K79_09140</name>
</gene>
<keyword evidence="4 8" id="KW-0812">Transmembrane</keyword>
<feature type="transmembrane region" description="Helical" evidence="8">
    <location>
        <begin position="222"/>
        <end position="239"/>
    </location>
</feature>
<comment type="subcellular location">
    <subcellularLocation>
        <location evidence="1">Cell membrane</location>
        <topology evidence="1">Multi-pass membrane protein</topology>
    </subcellularLocation>
</comment>
<feature type="transmembrane region" description="Helical" evidence="8">
    <location>
        <begin position="381"/>
        <end position="396"/>
    </location>
</feature>
<feature type="transmembrane region" description="Helical" evidence="8">
    <location>
        <begin position="349"/>
        <end position="369"/>
    </location>
</feature>
<reference evidence="9 10" key="1">
    <citation type="journal article" date="2019" name="Nat. Microbiol.">
        <title>Mediterranean grassland soil C-N compound turnover is dependent on rainfall and depth, and is mediated by genomically divergent microorganisms.</title>
        <authorList>
            <person name="Diamond S."/>
            <person name="Andeer P.F."/>
            <person name="Li Z."/>
            <person name="Crits-Christoph A."/>
            <person name="Burstein D."/>
            <person name="Anantharaman K."/>
            <person name="Lane K.R."/>
            <person name="Thomas B.C."/>
            <person name="Pan C."/>
            <person name="Northen T.R."/>
            <person name="Banfield J.F."/>
        </authorList>
    </citation>
    <scope>NUCLEOTIDE SEQUENCE [LARGE SCALE GENOMIC DNA]</scope>
    <source>
        <strain evidence="9">WS_9</strain>
    </source>
</reference>
<keyword evidence="3" id="KW-0808">Transferase</keyword>
<keyword evidence="6 8" id="KW-0472">Membrane</keyword>
<feature type="transmembrane region" description="Helical" evidence="8">
    <location>
        <begin position="12"/>
        <end position="38"/>
    </location>
</feature>
<evidence type="ECO:0000256" key="7">
    <source>
        <dbReference type="ARBA" id="ARBA00024033"/>
    </source>
</evidence>
<comment type="caution">
    <text evidence="9">The sequence shown here is derived from an EMBL/GenBank/DDBJ whole genome shotgun (WGS) entry which is preliminary data.</text>
</comment>
<proteinExistence type="inferred from homology"/>
<evidence type="ECO:0000256" key="8">
    <source>
        <dbReference type="SAM" id="Phobius"/>
    </source>
</evidence>
<feature type="transmembrane region" description="Helical" evidence="8">
    <location>
        <begin position="59"/>
        <end position="80"/>
    </location>
</feature>
<keyword evidence="5 8" id="KW-1133">Transmembrane helix</keyword>
<dbReference type="Pfam" id="PF09594">
    <property type="entry name" value="GT87"/>
    <property type="match status" value="1"/>
</dbReference>
<protein>
    <submittedName>
        <fullName evidence="9">DUF2029 domain-containing protein</fullName>
    </submittedName>
</protein>
<evidence type="ECO:0000256" key="4">
    <source>
        <dbReference type="ARBA" id="ARBA00022692"/>
    </source>
</evidence>